<sequence>MIVKKYLATFLSLFYMNVAFAKVTALGENQPEKTTLEDGNTFEEEEKLEEKEELEKPKDDKSKKLNPESKESAKDLLYGFLSGTAIGSVVTAVGSYAFNKSRATGVYEKGVSEKLEELVKKCKSAIGKDCEYSTICKDHKDYEDNLLNKLEEIVDSLVSKMAEASEESKELKASKIQLEQELNSCKSKIQELENNLKSFDSSLKKNQELEEEKNRLMEKIQEKDKESGVLGAQLFNLENESRNLKAEIEKLNDSLLADQHGEGSDAFSTLLKEKMKLEEENDELNRGDKLIINLQKEKNELEKGTNELITNLRREIGLPDGAVNDLLQKLSSIKLNMINPLDSNDGLDKKSLDELSNNLVSKGREELNALETKLFELGQNLKTSKGKVESLNNELKKRGTSGTVPALEENTRLKEENRLEENRLEENRLKKRVLEAIIENFRKEIELPGGQSDNDFIQELLSIEEKSNSLLVTIRGDTKFTSNTGTSELQLAKESIKNGLKGIESDTKSLYGKTYANCYTGEPSFFDDAPEQITYKEESTLEFSSEKNSLCDYLKLFRQMFVDLIKRIGRSHKLYYDKCYDFNNLSTNLNAQVSSHANTIIAMNRNFERRMAITKLYYTQADSYDLQGYSYPEPSEYE</sequence>
<evidence type="ECO:0000256" key="3">
    <source>
        <dbReference type="SAM" id="SignalP"/>
    </source>
</evidence>
<dbReference type="KEGG" id="ips:CfP315_0859"/>
<feature type="signal peptide" evidence="3">
    <location>
        <begin position="1"/>
        <end position="21"/>
    </location>
</feature>
<feature type="compositionally biased region" description="Basic and acidic residues" evidence="2">
    <location>
        <begin position="48"/>
        <end position="67"/>
    </location>
</feature>
<evidence type="ECO:0000256" key="2">
    <source>
        <dbReference type="SAM" id="MobiDB-lite"/>
    </source>
</evidence>
<feature type="region of interest" description="Disordered" evidence="2">
    <location>
        <begin position="31"/>
        <end position="67"/>
    </location>
</feature>
<dbReference type="EMBL" id="AP027924">
    <property type="protein sequence ID" value="BED92250.1"/>
    <property type="molecule type" value="Genomic_DNA"/>
</dbReference>
<evidence type="ECO:0000313" key="4">
    <source>
        <dbReference type="EMBL" id="BED92250.1"/>
    </source>
</evidence>
<gene>
    <name evidence="4" type="ORF">CfP315_0859</name>
</gene>
<proteinExistence type="predicted"/>
<keyword evidence="3" id="KW-0732">Signal</keyword>
<evidence type="ECO:0000256" key="1">
    <source>
        <dbReference type="SAM" id="Coils"/>
    </source>
</evidence>
<feature type="coiled-coil region" evidence="1">
    <location>
        <begin position="407"/>
        <end position="444"/>
    </location>
</feature>
<feature type="coiled-coil region" evidence="1">
    <location>
        <begin position="147"/>
        <end position="311"/>
    </location>
</feature>
<organism evidence="4">
    <name type="scientific">Candidatus Improbicoccus pseudotrichonymphae</name>
    <dbReference type="NCBI Taxonomy" id="3033792"/>
    <lineage>
        <taxon>Bacteria</taxon>
        <taxon>Bacillati</taxon>
        <taxon>Bacillota</taxon>
        <taxon>Clostridia</taxon>
        <taxon>Candidatus Improbicoccus</taxon>
    </lineage>
</organism>
<evidence type="ECO:0008006" key="5">
    <source>
        <dbReference type="Google" id="ProtNLM"/>
    </source>
</evidence>
<accession>A0AA48L154</accession>
<protein>
    <recommendedName>
        <fullName evidence="5">Chromosome segregation ATPase</fullName>
    </recommendedName>
</protein>
<feature type="chain" id="PRO_5041269135" description="Chromosome segregation ATPase" evidence="3">
    <location>
        <begin position="22"/>
        <end position="638"/>
    </location>
</feature>
<dbReference type="AlphaFoldDB" id="A0AA48L154"/>
<reference evidence="4" key="1">
    <citation type="journal article" date="2023" name="ISME J.">
        <title>Emergence of putative energy parasites within Clostridia revealed by genome analysis of a novel endosymbiotic clade.</title>
        <authorList>
            <person name="Takahashi K."/>
            <person name="Kuwahara H."/>
            <person name="Horikawa Y."/>
            <person name="Izawa K."/>
            <person name="Kato D."/>
            <person name="Inagaki T."/>
            <person name="Yuki M."/>
            <person name="Ohkuma M."/>
            <person name="Hongoh Y."/>
        </authorList>
    </citation>
    <scope>NUCLEOTIDE SEQUENCE</scope>
    <source>
        <strain evidence="4">CfP3-15</strain>
    </source>
</reference>
<name>A0AA48L154_9FIRM</name>
<dbReference type="Proteomes" id="UP001337580">
    <property type="component" value="Chromosome"/>
</dbReference>
<keyword evidence="1" id="KW-0175">Coiled coil</keyword>